<comment type="caution">
    <text evidence="2">The sequence shown here is derived from an EMBL/GenBank/DDBJ whole genome shotgun (WGS) entry which is preliminary data.</text>
</comment>
<sequence>ESEEVLEPLEEENQVKDEEGEKIESQKENNLSPIPPEINVFTVSDLPPPKSSEPNPPETTSPERSFFIMSPELPDLKCSSEIVSAPPPAARPPSKPRDPPPNLLVAHFSQSPPPFPKPPDTIFCPPPPLLPPPDPK</sequence>
<feature type="compositionally biased region" description="Pro residues" evidence="1">
    <location>
        <begin position="46"/>
        <end position="59"/>
    </location>
</feature>
<feature type="compositionally biased region" description="Basic and acidic residues" evidence="1">
    <location>
        <begin position="13"/>
        <end position="27"/>
    </location>
</feature>
<dbReference type="Proteomes" id="UP000265520">
    <property type="component" value="Unassembled WGS sequence"/>
</dbReference>
<evidence type="ECO:0000313" key="3">
    <source>
        <dbReference type="Proteomes" id="UP000265520"/>
    </source>
</evidence>
<dbReference type="EMBL" id="LXQA010221850">
    <property type="protein sequence ID" value="MCI35275.1"/>
    <property type="molecule type" value="Genomic_DNA"/>
</dbReference>
<evidence type="ECO:0000313" key="2">
    <source>
        <dbReference type="EMBL" id="MCI35275.1"/>
    </source>
</evidence>
<feature type="region of interest" description="Disordered" evidence="1">
    <location>
        <begin position="1"/>
        <end position="136"/>
    </location>
</feature>
<feature type="compositionally biased region" description="Acidic residues" evidence="1">
    <location>
        <begin position="1"/>
        <end position="12"/>
    </location>
</feature>
<protein>
    <submittedName>
        <fullName evidence="2">Uncharacterized protein</fullName>
    </submittedName>
</protein>
<feature type="non-terminal residue" evidence="2">
    <location>
        <position position="1"/>
    </location>
</feature>
<feature type="non-terminal residue" evidence="2">
    <location>
        <position position="136"/>
    </location>
</feature>
<dbReference type="AlphaFoldDB" id="A0A392RI49"/>
<proteinExistence type="predicted"/>
<accession>A0A392RI49</accession>
<reference evidence="2 3" key="1">
    <citation type="journal article" date="2018" name="Front. Plant Sci.">
        <title>Red Clover (Trifolium pratense) and Zigzag Clover (T. medium) - A Picture of Genomic Similarities and Differences.</title>
        <authorList>
            <person name="Dluhosova J."/>
            <person name="Istvanek J."/>
            <person name="Nedelnik J."/>
            <person name="Repkova J."/>
        </authorList>
    </citation>
    <scope>NUCLEOTIDE SEQUENCE [LARGE SCALE GENOMIC DNA]</scope>
    <source>
        <strain evidence="3">cv. 10/8</strain>
        <tissue evidence="2">Leaf</tissue>
    </source>
</reference>
<name>A0A392RI49_9FABA</name>
<feature type="compositionally biased region" description="Pro residues" evidence="1">
    <location>
        <begin position="111"/>
        <end position="136"/>
    </location>
</feature>
<evidence type="ECO:0000256" key="1">
    <source>
        <dbReference type="SAM" id="MobiDB-lite"/>
    </source>
</evidence>
<organism evidence="2 3">
    <name type="scientific">Trifolium medium</name>
    <dbReference type="NCBI Taxonomy" id="97028"/>
    <lineage>
        <taxon>Eukaryota</taxon>
        <taxon>Viridiplantae</taxon>
        <taxon>Streptophyta</taxon>
        <taxon>Embryophyta</taxon>
        <taxon>Tracheophyta</taxon>
        <taxon>Spermatophyta</taxon>
        <taxon>Magnoliopsida</taxon>
        <taxon>eudicotyledons</taxon>
        <taxon>Gunneridae</taxon>
        <taxon>Pentapetalae</taxon>
        <taxon>rosids</taxon>
        <taxon>fabids</taxon>
        <taxon>Fabales</taxon>
        <taxon>Fabaceae</taxon>
        <taxon>Papilionoideae</taxon>
        <taxon>50 kb inversion clade</taxon>
        <taxon>NPAAA clade</taxon>
        <taxon>Hologalegina</taxon>
        <taxon>IRL clade</taxon>
        <taxon>Trifolieae</taxon>
        <taxon>Trifolium</taxon>
    </lineage>
</organism>
<keyword evidence="3" id="KW-1185">Reference proteome</keyword>